<dbReference type="InterPro" id="IPR018060">
    <property type="entry name" value="HTH_AraC"/>
</dbReference>
<accession>A0A345UL08</accession>
<proteinExistence type="predicted"/>
<dbReference type="AlphaFoldDB" id="A0A345UL08"/>
<dbReference type="KEGG" id="cprv:CYPRO_1910"/>
<evidence type="ECO:0000256" key="2">
    <source>
        <dbReference type="ARBA" id="ARBA00023125"/>
    </source>
</evidence>
<dbReference type="InterPro" id="IPR018062">
    <property type="entry name" value="HTH_AraC-typ_CS"/>
</dbReference>
<dbReference type="SUPFAM" id="SSF52172">
    <property type="entry name" value="CheY-like"/>
    <property type="match status" value="1"/>
</dbReference>
<organism evidence="7 8">
    <name type="scientific">Cyclonatronum proteinivorum</name>
    <dbReference type="NCBI Taxonomy" id="1457365"/>
    <lineage>
        <taxon>Bacteria</taxon>
        <taxon>Pseudomonadati</taxon>
        <taxon>Balneolota</taxon>
        <taxon>Balneolia</taxon>
        <taxon>Balneolales</taxon>
        <taxon>Cyclonatronaceae</taxon>
        <taxon>Cyclonatronum</taxon>
    </lineage>
</organism>
<evidence type="ECO:0000256" key="3">
    <source>
        <dbReference type="ARBA" id="ARBA00023163"/>
    </source>
</evidence>
<dbReference type="PROSITE" id="PS01124">
    <property type="entry name" value="HTH_ARAC_FAMILY_2"/>
    <property type="match status" value="1"/>
</dbReference>
<dbReference type="GO" id="GO:0000160">
    <property type="term" value="P:phosphorelay signal transduction system"/>
    <property type="evidence" value="ECO:0007669"/>
    <property type="project" value="InterPro"/>
</dbReference>
<feature type="domain" description="HTH araC/xylS-type" evidence="5">
    <location>
        <begin position="92"/>
        <end position="191"/>
    </location>
</feature>
<dbReference type="PRINTS" id="PR00032">
    <property type="entry name" value="HTHARAC"/>
</dbReference>
<keyword evidence="1" id="KW-0805">Transcription regulation</keyword>
<dbReference type="PANTHER" id="PTHR43280">
    <property type="entry name" value="ARAC-FAMILY TRANSCRIPTIONAL REGULATOR"/>
    <property type="match status" value="1"/>
</dbReference>
<dbReference type="Gene3D" id="6.10.250.690">
    <property type="match status" value="1"/>
</dbReference>
<dbReference type="EMBL" id="CP027806">
    <property type="protein sequence ID" value="AXJ01160.1"/>
    <property type="molecule type" value="Genomic_DNA"/>
</dbReference>
<keyword evidence="2 7" id="KW-0238">DNA-binding</keyword>
<gene>
    <name evidence="7" type="ORF">CYPRO_1910</name>
</gene>
<comment type="caution">
    <text evidence="4">Lacks conserved residue(s) required for the propagation of feature annotation.</text>
</comment>
<dbReference type="Pfam" id="PF12833">
    <property type="entry name" value="HTH_18"/>
    <property type="match status" value="1"/>
</dbReference>
<evidence type="ECO:0000256" key="1">
    <source>
        <dbReference type="ARBA" id="ARBA00023015"/>
    </source>
</evidence>
<dbReference type="OrthoDB" id="1116352at2"/>
<dbReference type="GO" id="GO:0003700">
    <property type="term" value="F:DNA-binding transcription factor activity"/>
    <property type="evidence" value="ECO:0007669"/>
    <property type="project" value="InterPro"/>
</dbReference>
<evidence type="ECO:0000313" key="7">
    <source>
        <dbReference type="EMBL" id="AXJ01160.1"/>
    </source>
</evidence>
<evidence type="ECO:0000259" key="5">
    <source>
        <dbReference type="PROSITE" id="PS01124"/>
    </source>
</evidence>
<dbReference type="InterPro" id="IPR001789">
    <property type="entry name" value="Sig_transdc_resp-reg_receiver"/>
</dbReference>
<dbReference type="InterPro" id="IPR020449">
    <property type="entry name" value="Tscrpt_reg_AraC-type_HTH"/>
</dbReference>
<dbReference type="PANTHER" id="PTHR43280:SF2">
    <property type="entry name" value="HTH-TYPE TRANSCRIPTIONAL REGULATOR EXSA"/>
    <property type="match status" value="1"/>
</dbReference>
<dbReference type="SMART" id="SM00342">
    <property type="entry name" value="HTH_ARAC"/>
    <property type="match status" value="1"/>
</dbReference>
<name>A0A345UL08_9BACT</name>
<protein>
    <submittedName>
        <fullName evidence="7">AraC-type DNA-binding protein</fullName>
    </submittedName>
</protein>
<dbReference type="InterPro" id="IPR011006">
    <property type="entry name" value="CheY-like_superfamily"/>
</dbReference>
<evidence type="ECO:0000259" key="6">
    <source>
        <dbReference type="PROSITE" id="PS50110"/>
    </source>
</evidence>
<evidence type="ECO:0000313" key="8">
    <source>
        <dbReference type="Proteomes" id="UP000254808"/>
    </source>
</evidence>
<dbReference type="PROSITE" id="PS00041">
    <property type="entry name" value="HTH_ARAC_FAMILY_1"/>
    <property type="match status" value="1"/>
</dbReference>
<reference evidence="7 8" key="1">
    <citation type="submission" date="2018-03" db="EMBL/GenBank/DDBJ databases">
        <title>Phenotypic and genomic properties of Cyclonatronum proteinivorum gen. nov., sp. nov., a haloalkaliphilic bacteroidete from soda lakes possessing Na+-translocating rhodopsin.</title>
        <authorList>
            <person name="Toshchakov S.V."/>
            <person name="Korzhenkov A."/>
            <person name="Samarov N.I."/>
            <person name="Kublanov I.V."/>
            <person name="Muntyan M.S."/>
            <person name="Sorokin D.Y."/>
        </authorList>
    </citation>
    <scope>NUCLEOTIDE SEQUENCE [LARGE SCALE GENOMIC DNA]</scope>
    <source>
        <strain evidence="7 8">Omega</strain>
    </source>
</reference>
<keyword evidence="3" id="KW-0804">Transcription</keyword>
<evidence type="ECO:0000256" key="4">
    <source>
        <dbReference type="PROSITE-ProRule" id="PRU00169"/>
    </source>
</evidence>
<dbReference type="PROSITE" id="PS50110">
    <property type="entry name" value="RESPONSE_REGULATORY"/>
    <property type="match status" value="1"/>
</dbReference>
<dbReference type="Proteomes" id="UP000254808">
    <property type="component" value="Chromosome"/>
</dbReference>
<dbReference type="InterPro" id="IPR009057">
    <property type="entry name" value="Homeodomain-like_sf"/>
</dbReference>
<dbReference type="GO" id="GO:0043565">
    <property type="term" value="F:sequence-specific DNA binding"/>
    <property type="evidence" value="ECO:0007669"/>
    <property type="project" value="InterPro"/>
</dbReference>
<keyword evidence="8" id="KW-1185">Reference proteome</keyword>
<feature type="domain" description="Response regulatory" evidence="6">
    <location>
        <begin position="1"/>
        <end position="42"/>
    </location>
</feature>
<sequence length="192" mass="21423">MIVITAKGSESSELEGLEAGASDYITKPFSPSVLKARVEGQLALQRELRNWLQQQLKKQAGKKVKDRLQPGLQAVTTKSPKTASAETSAFLHQTEQIIREHITDPAFSVEQLAVQLSMSRSTLHRKLMQLTTENAQDIMKRVRLEEAKKLLETGEPSITQVAYAVGYNSLSYFSRAFKEYYGCKPSDCITGK</sequence>
<dbReference type="SUPFAM" id="SSF46689">
    <property type="entry name" value="Homeodomain-like"/>
    <property type="match status" value="1"/>
</dbReference>
<dbReference type="Gene3D" id="1.10.10.60">
    <property type="entry name" value="Homeodomain-like"/>
    <property type="match status" value="1"/>
</dbReference>